<comment type="subcellular location">
    <subcellularLocation>
        <location evidence="1">Periplasm</location>
    </subcellularLocation>
</comment>
<evidence type="ECO:0000256" key="1">
    <source>
        <dbReference type="ARBA" id="ARBA00004418"/>
    </source>
</evidence>
<dbReference type="OrthoDB" id="9803988at2"/>
<sequence length="518" mass="56702">MYGKDILRLSRRKVLACTGAALAAGPLSVALHVPKSWAQAKTLRIAAGEADGATGTMDPAQSTADPDAARINLVFERLTVLDDAFAAAPQLAKSWESNATGDEWTFKLQEGVKFHDGEAFTAKHVVHTYKRLLDPKTASPGASSMAAIDPDAIAALDDHTVRFKLKTATVEFPALIANRFTYILREGQPESELRTAGIGTGPFKVKQFVPGEDVSTFVKNENYWRPGLPKVDAVELRAIPEESARIAAIESGQIDLVWDLGRAGVAGLQKNPDIKVVTTRSPFVLTLSCWADTPPFDDVRVRQAMKYVVDREQMLQLVLRGYGNIGDDNPVAPWIEYALQAETRARDIEKAKALLAEAGHPDGIDIELFTSETTPGFIEMATLYQAMASEAGIRVTLNKAPANDYWSAVWLKQPFVCSSWSGRGADDALAAPYLSTSDWNETHWKRPEFDAFINEARASTDVAKRTELYQNAQRLLREDGGAIISIFPDALSATRANISGWKLHPQQSTKDFSEVEIG</sequence>
<protein>
    <submittedName>
        <fullName evidence="7">ABC transporter substrate-binding protein</fullName>
    </submittedName>
</protein>
<dbReference type="PIRSF" id="PIRSF002741">
    <property type="entry name" value="MppA"/>
    <property type="match status" value="1"/>
</dbReference>
<evidence type="ECO:0000256" key="5">
    <source>
        <dbReference type="SAM" id="SignalP"/>
    </source>
</evidence>
<dbReference type="Pfam" id="PF00496">
    <property type="entry name" value="SBP_bac_5"/>
    <property type="match status" value="1"/>
</dbReference>
<evidence type="ECO:0000256" key="4">
    <source>
        <dbReference type="ARBA" id="ARBA00022729"/>
    </source>
</evidence>
<keyword evidence="3" id="KW-0813">Transport</keyword>
<dbReference type="GO" id="GO:0015833">
    <property type="term" value="P:peptide transport"/>
    <property type="evidence" value="ECO:0007669"/>
    <property type="project" value="TreeGrafter"/>
</dbReference>
<gene>
    <name evidence="7" type="ORF">C7I84_02070</name>
</gene>
<feature type="chain" id="PRO_5015172111" evidence="5">
    <location>
        <begin position="24"/>
        <end position="518"/>
    </location>
</feature>
<dbReference type="PANTHER" id="PTHR30290:SF10">
    <property type="entry name" value="PERIPLASMIC OLIGOPEPTIDE-BINDING PROTEIN-RELATED"/>
    <property type="match status" value="1"/>
</dbReference>
<dbReference type="Gene3D" id="3.40.190.10">
    <property type="entry name" value="Periplasmic binding protein-like II"/>
    <property type="match status" value="1"/>
</dbReference>
<dbReference type="AlphaFoldDB" id="A0A2P7SRN6"/>
<comment type="caution">
    <text evidence="7">The sequence shown here is derived from an EMBL/GenBank/DDBJ whole genome shotgun (WGS) entry which is preliminary data.</text>
</comment>
<dbReference type="Proteomes" id="UP000241229">
    <property type="component" value="Unassembled WGS sequence"/>
</dbReference>
<accession>A0A2P7SRN6</accession>
<dbReference type="InterPro" id="IPR039424">
    <property type="entry name" value="SBP_5"/>
</dbReference>
<dbReference type="EMBL" id="PXYK01000002">
    <property type="protein sequence ID" value="PSJ65156.1"/>
    <property type="molecule type" value="Genomic_DNA"/>
</dbReference>
<dbReference type="InterPro" id="IPR000914">
    <property type="entry name" value="SBP_5_dom"/>
</dbReference>
<evidence type="ECO:0000259" key="6">
    <source>
        <dbReference type="Pfam" id="PF00496"/>
    </source>
</evidence>
<keyword evidence="4 5" id="KW-0732">Signal</keyword>
<feature type="signal peptide" evidence="5">
    <location>
        <begin position="1"/>
        <end position="23"/>
    </location>
</feature>
<dbReference type="GO" id="GO:1904680">
    <property type="term" value="F:peptide transmembrane transporter activity"/>
    <property type="evidence" value="ECO:0007669"/>
    <property type="project" value="TreeGrafter"/>
</dbReference>
<feature type="domain" description="Solute-binding protein family 5" evidence="6">
    <location>
        <begin position="88"/>
        <end position="435"/>
    </location>
</feature>
<evidence type="ECO:0000313" key="8">
    <source>
        <dbReference type="Proteomes" id="UP000241229"/>
    </source>
</evidence>
<reference evidence="7 8" key="1">
    <citation type="submission" date="2018-03" db="EMBL/GenBank/DDBJ databases">
        <title>The draft genome of Mesorhizobium sp. 6GN-30.</title>
        <authorList>
            <person name="Liu L."/>
            <person name="Li L."/>
            <person name="Wang T."/>
            <person name="Zhang X."/>
            <person name="Liang L."/>
        </authorList>
    </citation>
    <scope>NUCLEOTIDE SEQUENCE [LARGE SCALE GENOMIC DNA]</scope>
    <source>
        <strain evidence="7 8">6GN30</strain>
    </source>
</reference>
<evidence type="ECO:0000256" key="2">
    <source>
        <dbReference type="ARBA" id="ARBA00005695"/>
    </source>
</evidence>
<dbReference type="PROSITE" id="PS51318">
    <property type="entry name" value="TAT"/>
    <property type="match status" value="1"/>
</dbReference>
<dbReference type="PANTHER" id="PTHR30290">
    <property type="entry name" value="PERIPLASMIC BINDING COMPONENT OF ABC TRANSPORTER"/>
    <property type="match status" value="1"/>
</dbReference>
<keyword evidence="8" id="KW-1185">Reference proteome</keyword>
<evidence type="ECO:0000313" key="7">
    <source>
        <dbReference type="EMBL" id="PSJ65156.1"/>
    </source>
</evidence>
<comment type="similarity">
    <text evidence="2">Belongs to the bacterial solute-binding protein 5 family.</text>
</comment>
<dbReference type="GO" id="GO:0030288">
    <property type="term" value="C:outer membrane-bounded periplasmic space"/>
    <property type="evidence" value="ECO:0007669"/>
    <property type="project" value="UniProtKB-ARBA"/>
</dbReference>
<organism evidence="7 8">
    <name type="scientific">Kumtagia ephedrae</name>
    <dbReference type="NCBI Taxonomy" id="2116701"/>
    <lineage>
        <taxon>Bacteria</taxon>
        <taxon>Pseudomonadati</taxon>
        <taxon>Pseudomonadota</taxon>
        <taxon>Alphaproteobacteria</taxon>
        <taxon>Hyphomicrobiales</taxon>
        <taxon>Phyllobacteriaceae</taxon>
        <taxon>Kumtagia</taxon>
    </lineage>
</organism>
<dbReference type="Gene3D" id="3.10.105.10">
    <property type="entry name" value="Dipeptide-binding Protein, Domain 3"/>
    <property type="match status" value="1"/>
</dbReference>
<dbReference type="Gene3D" id="3.90.76.10">
    <property type="entry name" value="Dipeptide-binding Protein, Domain 1"/>
    <property type="match status" value="1"/>
</dbReference>
<dbReference type="RefSeq" id="WP_106770496.1">
    <property type="nucleotide sequence ID" value="NZ_PXYK01000002.1"/>
</dbReference>
<proteinExistence type="inferred from homology"/>
<dbReference type="CDD" id="cd08503">
    <property type="entry name" value="PBP2_NikA_DppA_OppA_like_17"/>
    <property type="match status" value="1"/>
</dbReference>
<dbReference type="SUPFAM" id="SSF53850">
    <property type="entry name" value="Periplasmic binding protein-like II"/>
    <property type="match status" value="1"/>
</dbReference>
<evidence type="ECO:0000256" key="3">
    <source>
        <dbReference type="ARBA" id="ARBA00022448"/>
    </source>
</evidence>
<dbReference type="InterPro" id="IPR030678">
    <property type="entry name" value="Peptide/Ni-bd"/>
</dbReference>
<name>A0A2P7SRN6_9HYPH</name>
<dbReference type="InterPro" id="IPR006311">
    <property type="entry name" value="TAT_signal"/>
</dbReference>
<dbReference type="GO" id="GO:0043190">
    <property type="term" value="C:ATP-binding cassette (ABC) transporter complex"/>
    <property type="evidence" value="ECO:0007669"/>
    <property type="project" value="InterPro"/>
</dbReference>